<feature type="compositionally biased region" description="Basic residues" evidence="1">
    <location>
        <begin position="1"/>
        <end position="11"/>
    </location>
</feature>
<accession>A0AAD4I2K1</accession>
<evidence type="ECO:0000313" key="2">
    <source>
        <dbReference type="EMBL" id="KAG9186615.1"/>
    </source>
</evidence>
<feature type="compositionally biased region" description="Polar residues" evidence="1">
    <location>
        <begin position="28"/>
        <end position="37"/>
    </location>
</feature>
<reference evidence="2" key="1">
    <citation type="submission" date="2021-07" db="EMBL/GenBank/DDBJ databases">
        <title>Genome Resource of American Ginseng Black Spot Pathogen Alternaria panax.</title>
        <authorList>
            <person name="Qiu C."/>
            <person name="Wang W."/>
            <person name="Liu Z."/>
        </authorList>
    </citation>
    <scope>NUCLEOTIDE SEQUENCE</scope>
    <source>
        <strain evidence="2">BNCC115425</strain>
    </source>
</reference>
<gene>
    <name evidence="2" type="ORF">G6011_09723</name>
</gene>
<organism evidence="2 3">
    <name type="scientific">Alternaria panax</name>
    <dbReference type="NCBI Taxonomy" id="48097"/>
    <lineage>
        <taxon>Eukaryota</taxon>
        <taxon>Fungi</taxon>
        <taxon>Dikarya</taxon>
        <taxon>Ascomycota</taxon>
        <taxon>Pezizomycotina</taxon>
        <taxon>Dothideomycetes</taxon>
        <taxon>Pleosporomycetidae</taxon>
        <taxon>Pleosporales</taxon>
        <taxon>Pleosporineae</taxon>
        <taxon>Pleosporaceae</taxon>
        <taxon>Alternaria</taxon>
        <taxon>Alternaria sect. Panax</taxon>
    </lineage>
</organism>
<evidence type="ECO:0000313" key="3">
    <source>
        <dbReference type="Proteomes" id="UP001199106"/>
    </source>
</evidence>
<evidence type="ECO:0000256" key="1">
    <source>
        <dbReference type="SAM" id="MobiDB-lite"/>
    </source>
</evidence>
<dbReference type="EMBL" id="JAANER010000008">
    <property type="protein sequence ID" value="KAG9186615.1"/>
    <property type="molecule type" value="Genomic_DNA"/>
</dbReference>
<name>A0AAD4I2K1_9PLEO</name>
<proteinExistence type="predicted"/>
<protein>
    <submittedName>
        <fullName evidence="2">Uncharacterized protein</fullName>
    </submittedName>
</protein>
<dbReference type="AlphaFoldDB" id="A0AAD4I2K1"/>
<comment type="caution">
    <text evidence="2">The sequence shown here is derived from an EMBL/GenBank/DDBJ whole genome shotgun (WGS) entry which is preliminary data.</text>
</comment>
<dbReference type="Proteomes" id="UP001199106">
    <property type="component" value="Unassembled WGS sequence"/>
</dbReference>
<keyword evidence="3" id="KW-1185">Reference proteome</keyword>
<sequence length="54" mass="6185">MTSAKRAKNKSSVKMNKGLKKPYDKQHLTAQPSQDDTTFPFLDLPGEIRNMIYD</sequence>
<feature type="region of interest" description="Disordered" evidence="1">
    <location>
        <begin position="1"/>
        <end position="42"/>
    </location>
</feature>